<protein>
    <recommendedName>
        <fullName evidence="1">Alkylated DNA repair protein AlkB homologue 8 N-terminal domain-containing protein</fullName>
    </recommendedName>
</protein>
<dbReference type="AlphaFoldDB" id="A0AA47MA27"/>
<sequence>MLLCCAVLGVTVANDLSWRTNITSAVGKAQQRLFYLRKLKRAKHPQGLMVNFYHCAVDCTRAEQEALHRVVKAAGRIIGKSLPEISTVFTSRCLHRVNNILQDQFHPAHHLFQRLPSGRRYRSIPSRTSRLTNSFYPQAIRLLNEQPAPHPTPNPSVT</sequence>
<name>A0AA47MA27_MERPO</name>
<reference evidence="2" key="1">
    <citation type="journal article" date="2023" name="Front. Mar. Sci.">
        <title>A new Merluccius polli reference genome to investigate the effects of global change in West African waters.</title>
        <authorList>
            <person name="Mateo J.L."/>
            <person name="Blanco-Fernandez C."/>
            <person name="Garcia-Vazquez E."/>
            <person name="Machado-Schiaffino G."/>
        </authorList>
    </citation>
    <scope>NUCLEOTIDE SEQUENCE</scope>
    <source>
        <strain evidence="2">C29</strain>
        <tissue evidence="2">Fin</tissue>
    </source>
</reference>
<proteinExistence type="predicted"/>
<keyword evidence="3" id="KW-1185">Reference proteome</keyword>
<evidence type="ECO:0000313" key="3">
    <source>
        <dbReference type="Proteomes" id="UP001174136"/>
    </source>
</evidence>
<evidence type="ECO:0000313" key="2">
    <source>
        <dbReference type="EMBL" id="KAK0136455.1"/>
    </source>
</evidence>
<dbReference type="GO" id="GO:0016706">
    <property type="term" value="F:2-oxoglutarate-dependent dioxygenase activity"/>
    <property type="evidence" value="ECO:0007669"/>
    <property type="project" value="InterPro"/>
</dbReference>
<gene>
    <name evidence="2" type="ORF">N1851_027436</name>
</gene>
<dbReference type="InterPro" id="IPR015095">
    <property type="entry name" value="AlkB_hom8_N"/>
</dbReference>
<accession>A0AA47MA27</accession>
<dbReference type="Proteomes" id="UP001174136">
    <property type="component" value="Unassembled WGS sequence"/>
</dbReference>
<dbReference type="EMBL" id="JAOPHQ010005154">
    <property type="protein sequence ID" value="KAK0136455.1"/>
    <property type="molecule type" value="Genomic_DNA"/>
</dbReference>
<dbReference type="Pfam" id="PF09004">
    <property type="entry name" value="ALKBH8_N"/>
    <property type="match status" value="1"/>
</dbReference>
<organism evidence="2 3">
    <name type="scientific">Merluccius polli</name>
    <name type="common">Benguela hake</name>
    <name type="synonym">Merluccius cadenati</name>
    <dbReference type="NCBI Taxonomy" id="89951"/>
    <lineage>
        <taxon>Eukaryota</taxon>
        <taxon>Metazoa</taxon>
        <taxon>Chordata</taxon>
        <taxon>Craniata</taxon>
        <taxon>Vertebrata</taxon>
        <taxon>Euteleostomi</taxon>
        <taxon>Actinopterygii</taxon>
        <taxon>Neopterygii</taxon>
        <taxon>Teleostei</taxon>
        <taxon>Neoteleostei</taxon>
        <taxon>Acanthomorphata</taxon>
        <taxon>Zeiogadaria</taxon>
        <taxon>Gadariae</taxon>
        <taxon>Gadiformes</taxon>
        <taxon>Gadoidei</taxon>
        <taxon>Merlucciidae</taxon>
        <taxon>Merluccius</taxon>
    </lineage>
</organism>
<feature type="domain" description="Alkylated DNA repair protein AlkB homologue 8 N-terminal" evidence="1">
    <location>
        <begin position="18"/>
        <end position="57"/>
    </location>
</feature>
<comment type="caution">
    <text evidence="2">The sequence shown here is derived from an EMBL/GenBank/DDBJ whole genome shotgun (WGS) entry which is preliminary data.</text>
</comment>
<evidence type="ECO:0000259" key="1">
    <source>
        <dbReference type="Pfam" id="PF09004"/>
    </source>
</evidence>
<dbReference type="GO" id="GO:0008168">
    <property type="term" value="F:methyltransferase activity"/>
    <property type="evidence" value="ECO:0007669"/>
    <property type="project" value="InterPro"/>
</dbReference>